<feature type="compositionally biased region" description="Basic and acidic residues" evidence="7">
    <location>
        <begin position="30"/>
        <end position="41"/>
    </location>
</feature>
<evidence type="ECO:0000256" key="3">
    <source>
        <dbReference type="ARBA" id="ARBA00022448"/>
    </source>
</evidence>
<comment type="subcellular location">
    <subcellularLocation>
        <location evidence="1">Endomembrane system</location>
        <topology evidence="1">Multi-pass membrane protein</topology>
    </subcellularLocation>
</comment>
<feature type="transmembrane region" description="Helical" evidence="8">
    <location>
        <begin position="92"/>
        <end position="111"/>
    </location>
</feature>
<evidence type="ECO:0000256" key="2">
    <source>
        <dbReference type="ARBA" id="ARBA00008335"/>
    </source>
</evidence>
<evidence type="ECO:0000313" key="10">
    <source>
        <dbReference type="EMBL" id="KAG0327421.1"/>
    </source>
</evidence>
<dbReference type="PROSITE" id="PS50850">
    <property type="entry name" value="MFS"/>
    <property type="match status" value="1"/>
</dbReference>
<keyword evidence="4 8" id="KW-0812">Transmembrane</keyword>
<evidence type="ECO:0000256" key="8">
    <source>
        <dbReference type="SAM" id="Phobius"/>
    </source>
</evidence>
<feature type="transmembrane region" description="Helical" evidence="8">
    <location>
        <begin position="286"/>
        <end position="305"/>
    </location>
</feature>
<feature type="transmembrane region" description="Helical" evidence="8">
    <location>
        <begin position="166"/>
        <end position="186"/>
    </location>
</feature>
<dbReference type="GO" id="GO:0005886">
    <property type="term" value="C:plasma membrane"/>
    <property type="evidence" value="ECO:0007669"/>
    <property type="project" value="TreeGrafter"/>
</dbReference>
<dbReference type="Gene3D" id="1.20.1720.10">
    <property type="entry name" value="Multidrug resistance protein D"/>
    <property type="match status" value="1"/>
</dbReference>
<dbReference type="InterPro" id="IPR011701">
    <property type="entry name" value="MFS"/>
</dbReference>
<evidence type="ECO:0000313" key="11">
    <source>
        <dbReference type="Proteomes" id="UP000738325"/>
    </source>
</evidence>
<dbReference type="SUPFAM" id="SSF103473">
    <property type="entry name" value="MFS general substrate transporter"/>
    <property type="match status" value="1"/>
</dbReference>
<evidence type="ECO:0000256" key="1">
    <source>
        <dbReference type="ARBA" id="ARBA00004127"/>
    </source>
</evidence>
<dbReference type="Pfam" id="PF07690">
    <property type="entry name" value="MFS_1"/>
    <property type="match status" value="1"/>
</dbReference>
<feature type="domain" description="Major facilitator superfamily (MFS) profile" evidence="9">
    <location>
        <begin position="94"/>
        <end position="571"/>
    </location>
</feature>
<proteinExistence type="inferred from homology"/>
<dbReference type="PANTHER" id="PTHR23501:SF191">
    <property type="entry name" value="VACUOLAR BASIC AMINO ACID TRANSPORTER 4"/>
    <property type="match status" value="1"/>
</dbReference>
<feature type="compositionally biased region" description="Low complexity" evidence="7">
    <location>
        <begin position="582"/>
        <end position="628"/>
    </location>
</feature>
<protein>
    <recommendedName>
        <fullName evidence="9">Major facilitator superfamily (MFS) profile domain-containing protein</fullName>
    </recommendedName>
</protein>
<dbReference type="PRINTS" id="PR01036">
    <property type="entry name" value="TCRTETB"/>
</dbReference>
<gene>
    <name evidence="10" type="ORF">BGZ99_007641</name>
</gene>
<keyword evidence="3" id="KW-0813">Transport</keyword>
<dbReference type="FunFam" id="1.20.1720.10:FF:000013">
    <property type="entry name" value="Related to multidrug resistance proteins"/>
    <property type="match status" value="1"/>
</dbReference>
<dbReference type="InterPro" id="IPR036259">
    <property type="entry name" value="MFS_trans_sf"/>
</dbReference>
<dbReference type="GO" id="GO:0012505">
    <property type="term" value="C:endomembrane system"/>
    <property type="evidence" value="ECO:0007669"/>
    <property type="project" value="UniProtKB-SubCell"/>
</dbReference>
<feature type="compositionally biased region" description="Polar residues" evidence="7">
    <location>
        <begin position="629"/>
        <end position="638"/>
    </location>
</feature>
<feature type="region of interest" description="Disordered" evidence="7">
    <location>
        <begin position="1"/>
        <end position="84"/>
    </location>
</feature>
<evidence type="ECO:0000256" key="6">
    <source>
        <dbReference type="ARBA" id="ARBA00023136"/>
    </source>
</evidence>
<feature type="transmembrane region" description="Helical" evidence="8">
    <location>
        <begin position="452"/>
        <end position="475"/>
    </location>
</feature>
<dbReference type="CDD" id="cd17502">
    <property type="entry name" value="MFS_Azr1_MDR_like"/>
    <property type="match status" value="1"/>
</dbReference>
<feature type="transmembrane region" description="Helical" evidence="8">
    <location>
        <begin position="245"/>
        <end position="266"/>
    </location>
</feature>
<feature type="transmembrane region" description="Helical" evidence="8">
    <location>
        <begin position="422"/>
        <end position="440"/>
    </location>
</feature>
<organism evidence="10 11">
    <name type="scientific">Dissophora globulifera</name>
    <dbReference type="NCBI Taxonomy" id="979702"/>
    <lineage>
        <taxon>Eukaryota</taxon>
        <taxon>Fungi</taxon>
        <taxon>Fungi incertae sedis</taxon>
        <taxon>Mucoromycota</taxon>
        <taxon>Mortierellomycotina</taxon>
        <taxon>Mortierellomycetes</taxon>
        <taxon>Mortierellales</taxon>
        <taxon>Mortierellaceae</taxon>
        <taxon>Dissophora</taxon>
    </lineage>
</organism>
<keyword evidence="5 8" id="KW-1133">Transmembrane helix</keyword>
<feature type="transmembrane region" description="Helical" evidence="8">
    <location>
        <begin position="347"/>
        <end position="375"/>
    </location>
</feature>
<dbReference type="OrthoDB" id="10021397at2759"/>
<comment type="similarity">
    <text evidence="2">Belongs to the major facilitator superfamily.</text>
</comment>
<comment type="caution">
    <text evidence="10">The sequence shown here is derived from an EMBL/GenBank/DDBJ whole genome shotgun (WGS) entry which is preliminary data.</text>
</comment>
<dbReference type="EMBL" id="JAAAIP010000056">
    <property type="protein sequence ID" value="KAG0327421.1"/>
    <property type="molecule type" value="Genomic_DNA"/>
</dbReference>
<reference evidence="10" key="1">
    <citation type="journal article" date="2020" name="Fungal Divers.">
        <title>Resolving the Mortierellaceae phylogeny through synthesis of multi-gene phylogenetics and phylogenomics.</title>
        <authorList>
            <person name="Vandepol N."/>
            <person name="Liber J."/>
            <person name="Desiro A."/>
            <person name="Na H."/>
            <person name="Kennedy M."/>
            <person name="Barry K."/>
            <person name="Grigoriev I.V."/>
            <person name="Miller A.N."/>
            <person name="O'Donnell K."/>
            <person name="Stajich J.E."/>
            <person name="Bonito G."/>
        </authorList>
    </citation>
    <scope>NUCLEOTIDE SEQUENCE</scope>
    <source>
        <strain evidence="10">REB-010B</strain>
    </source>
</reference>
<evidence type="ECO:0000256" key="5">
    <source>
        <dbReference type="ARBA" id="ARBA00022989"/>
    </source>
</evidence>
<feature type="region of interest" description="Disordered" evidence="7">
    <location>
        <begin position="575"/>
        <end position="638"/>
    </location>
</feature>
<feature type="transmembrane region" description="Helical" evidence="8">
    <location>
        <begin position="395"/>
        <end position="413"/>
    </location>
</feature>
<evidence type="ECO:0000256" key="4">
    <source>
        <dbReference type="ARBA" id="ARBA00022692"/>
    </source>
</evidence>
<dbReference type="Gene3D" id="1.20.1250.20">
    <property type="entry name" value="MFS general substrate transporter like domains"/>
    <property type="match status" value="1"/>
</dbReference>
<feature type="compositionally biased region" description="Polar residues" evidence="7">
    <location>
        <begin position="1"/>
        <end position="18"/>
    </location>
</feature>
<feature type="transmembrane region" description="Helical" evidence="8">
    <location>
        <begin position="221"/>
        <end position="239"/>
    </location>
</feature>
<feature type="transmembrane region" description="Helical" evidence="8">
    <location>
        <begin position="317"/>
        <end position="335"/>
    </location>
</feature>
<dbReference type="PANTHER" id="PTHR23501">
    <property type="entry name" value="MAJOR FACILITATOR SUPERFAMILY"/>
    <property type="match status" value="1"/>
</dbReference>
<accession>A0A9P6RUB3</accession>
<feature type="transmembrane region" description="Helical" evidence="8">
    <location>
        <begin position="548"/>
        <end position="566"/>
    </location>
</feature>
<dbReference type="AlphaFoldDB" id="A0A9P6RUB3"/>
<sequence>MNNASPHSTIVDISSPAFTNDIPDYTPDSELEKCVASKDPDTVVNIPTSDETVIPAGSCLPEESGTESQQQAQTPPPQDFGPKKPLTPVRRVLVFLGITVTLFLAAFDQTIVTTTLPAIAKEFNNFSDISWVGTAYLLTTTAVQPLYGVAADLAGRKRALMFASSVFLLGSALCGASQSMIMLIVARAIQGLGGSGIIALSMILVADIVPLRERGTYQAMIALIFAIAAVLGPLLGGAFADYVTWRWAFFINLPVGAVAMVLLIFFLHMNRRKNVSLATNLKSLDYAGIILMILSVVMILLALNWGADAKYAWDSPIVLAFLIVGVAIGALFFYNEAKFAKKPIIPLRLFGTVSLAVTYMQVFIQGFIFLGLLFFLPLYFQAVNGDSAVRSGVELLPFVIVGSLTAVVVGLLMSRWGTYKEFIVIGWIVGVISAGLLITFDENTSRAKVVGILILQGISMGLTINTLLIGAHAQLLNKADLAQATSLWTFLRTFGGVFGIALGNTLVQNSLSTAGARQYAQNIHAIADLPENVKGPILRAFVVGLQHFFILMTALSGLGLIASFFMKKVKLGPKHHNERQVAPDTSTPAPDTSTPAPDTSTLAADTSTPAPDTSTPTPGTSTPAPDTSIPTPTSTVVE</sequence>
<dbReference type="GO" id="GO:0022857">
    <property type="term" value="F:transmembrane transporter activity"/>
    <property type="evidence" value="ECO:0007669"/>
    <property type="project" value="InterPro"/>
</dbReference>
<keyword evidence="11" id="KW-1185">Reference proteome</keyword>
<feature type="transmembrane region" description="Helical" evidence="8">
    <location>
        <begin position="487"/>
        <end position="507"/>
    </location>
</feature>
<name>A0A9P6RUB3_9FUNG</name>
<feature type="transmembrane region" description="Helical" evidence="8">
    <location>
        <begin position="192"/>
        <end position="209"/>
    </location>
</feature>
<dbReference type="InterPro" id="IPR020846">
    <property type="entry name" value="MFS_dom"/>
</dbReference>
<keyword evidence="6 8" id="KW-0472">Membrane</keyword>
<dbReference type="Proteomes" id="UP000738325">
    <property type="component" value="Unassembled WGS sequence"/>
</dbReference>
<feature type="transmembrane region" description="Helical" evidence="8">
    <location>
        <begin position="131"/>
        <end position="154"/>
    </location>
</feature>
<evidence type="ECO:0000256" key="7">
    <source>
        <dbReference type="SAM" id="MobiDB-lite"/>
    </source>
</evidence>
<evidence type="ECO:0000259" key="9">
    <source>
        <dbReference type="PROSITE" id="PS50850"/>
    </source>
</evidence>